<keyword evidence="4" id="KW-1133">Transmembrane helix</keyword>
<comment type="similarity">
    <text evidence="2">Belongs to the bacterial solute-binding protein 2 family.</text>
</comment>
<organism evidence="6 7">
    <name type="scientific">Candidatus Scatomonas pullistercoris</name>
    <dbReference type="NCBI Taxonomy" id="2840920"/>
    <lineage>
        <taxon>Bacteria</taxon>
        <taxon>Bacillati</taxon>
        <taxon>Bacillota</taxon>
        <taxon>Clostridia</taxon>
        <taxon>Lachnospirales</taxon>
        <taxon>Lachnospiraceae</taxon>
        <taxon>Lachnospiraceae incertae sedis</taxon>
        <taxon>Candidatus Scatomonas</taxon>
    </lineage>
</organism>
<dbReference type="GO" id="GO:0030313">
    <property type="term" value="C:cell envelope"/>
    <property type="evidence" value="ECO:0007669"/>
    <property type="project" value="UniProtKB-SubCell"/>
</dbReference>
<evidence type="ECO:0000313" key="6">
    <source>
        <dbReference type="EMBL" id="HIV26054.1"/>
    </source>
</evidence>
<reference evidence="6" key="1">
    <citation type="submission" date="2020-10" db="EMBL/GenBank/DDBJ databases">
        <authorList>
            <person name="Gilroy R."/>
        </authorList>
    </citation>
    <scope>NUCLEOTIDE SEQUENCE</scope>
    <source>
        <strain evidence="6">CHK188-20938</strain>
    </source>
</reference>
<feature type="domain" description="Periplasmic binding protein" evidence="5">
    <location>
        <begin position="46"/>
        <end position="303"/>
    </location>
</feature>
<dbReference type="PANTHER" id="PTHR46847:SF1">
    <property type="entry name" value="D-ALLOSE-BINDING PERIPLASMIC PROTEIN-RELATED"/>
    <property type="match status" value="1"/>
</dbReference>
<accession>A0A9D1P3X1</accession>
<evidence type="ECO:0000313" key="7">
    <source>
        <dbReference type="Proteomes" id="UP000824169"/>
    </source>
</evidence>
<dbReference type="SUPFAM" id="SSF53822">
    <property type="entry name" value="Periplasmic binding protein-like I"/>
    <property type="match status" value="1"/>
</dbReference>
<dbReference type="Gene3D" id="3.40.50.2300">
    <property type="match status" value="2"/>
</dbReference>
<comment type="caution">
    <text evidence="6">The sequence shown here is derived from an EMBL/GenBank/DDBJ whole genome shotgun (WGS) entry which is preliminary data.</text>
</comment>
<evidence type="ECO:0000256" key="2">
    <source>
        <dbReference type="ARBA" id="ARBA00007639"/>
    </source>
</evidence>
<reference evidence="6" key="2">
    <citation type="journal article" date="2021" name="PeerJ">
        <title>Extensive microbial diversity within the chicken gut microbiome revealed by metagenomics and culture.</title>
        <authorList>
            <person name="Gilroy R."/>
            <person name="Ravi A."/>
            <person name="Getino M."/>
            <person name="Pursley I."/>
            <person name="Horton D.L."/>
            <person name="Alikhan N.F."/>
            <person name="Baker D."/>
            <person name="Gharbi K."/>
            <person name="Hall N."/>
            <person name="Watson M."/>
            <person name="Adriaenssens E.M."/>
            <person name="Foster-Nyarko E."/>
            <person name="Jarju S."/>
            <person name="Secka A."/>
            <person name="Antonio M."/>
            <person name="Oren A."/>
            <person name="Chaudhuri R.R."/>
            <person name="La Ragione R."/>
            <person name="Hildebrand F."/>
            <person name="Pallen M.J."/>
        </authorList>
    </citation>
    <scope>NUCLEOTIDE SEQUENCE</scope>
    <source>
        <strain evidence="6">CHK188-20938</strain>
    </source>
</reference>
<dbReference type="InterPro" id="IPR028082">
    <property type="entry name" value="Peripla_BP_I"/>
</dbReference>
<gene>
    <name evidence="6" type="ORF">IAB71_09820</name>
</gene>
<sequence length="330" mass="36481">MKSKKTWILISLPLIAMAVLLIFYRSGSRRRGGETGEYATYSRHYALITDEGDEDFWNDVYESALEKGKERGVYVERFGKNLAVDYDRNDLLDMAIRASVDGIIVEGDDEEETVSLIDSAVEQGIPVVTVLNDCIESRRQCFVGSNSYNIGQEYGRQILQMLPEGEGTVMVLTDESRTDSSQNLILLAIRETLAETLGDDNAVSVETRSIDGSRSFSAEESIRDIFLGDDLPDVLVCVNAVYTRCAYTAAVDYNQVGNVQILGYYNSDATLDAVSKNIVQATVGLDSAQLGELCVDALDEYVETGYTNGYMAVDIYVITPEEAEELMKEG</sequence>
<feature type="transmembrane region" description="Helical" evidence="4">
    <location>
        <begin position="6"/>
        <end position="24"/>
    </location>
</feature>
<evidence type="ECO:0000256" key="3">
    <source>
        <dbReference type="ARBA" id="ARBA00022729"/>
    </source>
</evidence>
<keyword evidence="3" id="KW-0732">Signal</keyword>
<name>A0A9D1P3X1_9FIRM</name>
<dbReference type="InterPro" id="IPR025997">
    <property type="entry name" value="SBP_2_dom"/>
</dbReference>
<dbReference type="PANTHER" id="PTHR46847">
    <property type="entry name" value="D-ALLOSE-BINDING PERIPLASMIC PROTEIN-RELATED"/>
    <property type="match status" value="1"/>
</dbReference>
<dbReference type="EMBL" id="DVOO01000029">
    <property type="protein sequence ID" value="HIV26054.1"/>
    <property type="molecule type" value="Genomic_DNA"/>
</dbReference>
<keyword evidence="4" id="KW-0812">Transmembrane</keyword>
<dbReference type="Proteomes" id="UP000824169">
    <property type="component" value="Unassembled WGS sequence"/>
</dbReference>
<dbReference type="GO" id="GO:0030246">
    <property type="term" value="F:carbohydrate binding"/>
    <property type="evidence" value="ECO:0007669"/>
    <property type="project" value="UniProtKB-ARBA"/>
</dbReference>
<comment type="subcellular location">
    <subcellularLocation>
        <location evidence="1">Cell envelope</location>
    </subcellularLocation>
</comment>
<evidence type="ECO:0000256" key="4">
    <source>
        <dbReference type="SAM" id="Phobius"/>
    </source>
</evidence>
<dbReference type="AlphaFoldDB" id="A0A9D1P3X1"/>
<evidence type="ECO:0000256" key="1">
    <source>
        <dbReference type="ARBA" id="ARBA00004196"/>
    </source>
</evidence>
<keyword evidence="4" id="KW-0472">Membrane</keyword>
<protein>
    <submittedName>
        <fullName evidence="6">Substrate-binding domain-containing protein</fullName>
    </submittedName>
</protein>
<evidence type="ECO:0000259" key="5">
    <source>
        <dbReference type="Pfam" id="PF13407"/>
    </source>
</evidence>
<dbReference type="Pfam" id="PF13407">
    <property type="entry name" value="Peripla_BP_4"/>
    <property type="match status" value="1"/>
</dbReference>
<proteinExistence type="inferred from homology"/>